<organism evidence="7">
    <name type="scientific">Henneguya salminicola</name>
    <name type="common">Myxosporean</name>
    <dbReference type="NCBI Taxonomy" id="69463"/>
    <lineage>
        <taxon>Eukaryota</taxon>
        <taxon>Metazoa</taxon>
        <taxon>Cnidaria</taxon>
        <taxon>Myxozoa</taxon>
        <taxon>Myxosporea</taxon>
        <taxon>Bivalvulida</taxon>
        <taxon>Platysporina</taxon>
        <taxon>Myxobolidae</taxon>
        <taxon>Henneguya</taxon>
    </lineage>
</organism>
<evidence type="ECO:0000259" key="6">
    <source>
        <dbReference type="Pfam" id="PF08216"/>
    </source>
</evidence>
<dbReference type="Pfam" id="PF08216">
    <property type="entry name" value="CTNNBL"/>
    <property type="match status" value="1"/>
</dbReference>
<dbReference type="InterPro" id="IPR013180">
    <property type="entry name" value="CTNNBL1_N"/>
</dbReference>
<evidence type="ECO:0000313" key="7">
    <source>
        <dbReference type="EMBL" id="NDJ94095.1"/>
    </source>
</evidence>
<comment type="subcellular location">
    <subcellularLocation>
        <location evidence="1">Nucleus</location>
    </subcellularLocation>
</comment>
<dbReference type="GO" id="GO:0005681">
    <property type="term" value="C:spliceosomal complex"/>
    <property type="evidence" value="ECO:0007669"/>
    <property type="project" value="TreeGrafter"/>
</dbReference>
<keyword evidence="5" id="KW-0539">Nucleus</keyword>
<protein>
    <submittedName>
        <fullName evidence="7">Beta-catenin-like protein 1 (Trinotate prediction)</fullName>
    </submittedName>
</protein>
<dbReference type="InterPro" id="IPR011989">
    <property type="entry name" value="ARM-like"/>
</dbReference>
<dbReference type="PANTHER" id="PTHR14978:SF0">
    <property type="entry name" value="BETA-CATENIN-LIKE PROTEIN 1"/>
    <property type="match status" value="1"/>
</dbReference>
<name>A0A6G3MJ86_HENSL</name>
<evidence type="ECO:0000256" key="2">
    <source>
        <dbReference type="ARBA" id="ARBA00022553"/>
    </source>
</evidence>
<sequence>MIRSSFFSKCGALQVLSYFIGTNCLANYCQQFMDLSGLKGLFPMFLSPPKFTKRLGMTEDSMEEYSISIIFSLLRNLKSEYRARITQKFVENNFVKIDRLMQLFTKYNDKINLVNAKIDVRLSELVKQSQSIDQEMDDQFYYDRLDGGLFTLQIIVCIIFELFSEQNLNISMQINNYLSQRQISTSYLETILEEYIQHYGENDHYQAVEDEKNRLCSLLKFI</sequence>
<proteinExistence type="predicted"/>
<dbReference type="PANTHER" id="PTHR14978">
    <property type="entry name" value="BETA-CATENIN-LIKE PROTEIN 1 NUCLEAR ASSOCIATED PROTEIN"/>
    <property type="match status" value="1"/>
</dbReference>
<keyword evidence="3" id="KW-0677">Repeat</keyword>
<reference evidence="7" key="1">
    <citation type="submission" date="2018-11" db="EMBL/GenBank/DDBJ databases">
        <title>Henneguya salminicola genome and transcriptome.</title>
        <authorList>
            <person name="Yahalomi D."/>
            <person name="Atkinson S.D."/>
            <person name="Neuhof M."/>
            <person name="Chang E.S."/>
            <person name="Philippe H."/>
            <person name="Cartwright P."/>
            <person name="Bartholomew J.L."/>
            <person name="Huchon D."/>
        </authorList>
    </citation>
    <scope>NUCLEOTIDE SEQUENCE</scope>
    <source>
        <strain evidence="7">Hz1</strain>
        <tissue evidence="7">Whole</tissue>
    </source>
</reference>
<dbReference type="Gene3D" id="1.25.10.10">
    <property type="entry name" value="Leucine-rich Repeat Variant"/>
    <property type="match status" value="1"/>
</dbReference>
<evidence type="ECO:0000256" key="5">
    <source>
        <dbReference type="ARBA" id="ARBA00023242"/>
    </source>
</evidence>
<evidence type="ECO:0000256" key="1">
    <source>
        <dbReference type="ARBA" id="ARBA00004123"/>
    </source>
</evidence>
<dbReference type="AlphaFoldDB" id="A0A6G3MJ86"/>
<dbReference type="EMBL" id="GHBP01006511">
    <property type="protein sequence ID" value="NDJ94095.1"/>
    <property type="molecule type" value="Transcribed_RNA"/>
</dbReference>
<dbReference type="InterPro" id="IPR039678">
    <property type="entry name" value="CTNNBL1"/>
</dbReference>
<evidence type="ECO:0000256" key="4">
    <source>
        <dbReference type="ARBA" id="ARBA00023054"/>
    </source>
</evidence>
<keyword evidence="4" id="KW-0175">Coiled coil</keyword>
<accession>A0A6G3MJ86</accession>
<keyword evidence="2" id="KW-0597">Phosphoprotein</keyword>
<feature type="domain" description="Beta-catenin-like protein 1 N-terminal" evidence="6">
    <location>
        <begin position="1"/>
        <end position="192"/>
    </location>
</feature>
<evidence type="ECO:0000256" key="3">
    <source>
        <dbReference type="ARBA" id="ARBA00022737"/>
    </source>
</evidence>